<dbReference type="SUPFAM" id="SSF51197">
    <property type="entry name" value="Clavaminate synthase-like"/>
    <property type="match status" value="1"/>
</dbReference>
<gene>
    <name evidence="2" type="ORF">UFOPK1722_01361</name>
</gene>
<reference evidence="2" key="1">
    <citation type="submission" date="2020-05" db="EMBL/GenBank/DDBJ databases">
        <authorList>
            <person name="Chiriac C."/>
            <person name="Salcher M."/>
            <person name="Ghai R."/>
            <person name="Kavagutti S V."/>
        </authorList>
    </citation>
    <scope>NUCLEOTIDE SEQUENCE</scope>
</reference>
<evidence type="ECO:0000313" key="2">
    <source>
        <dbReference type="EMBL" id="CAB4586082.1"/>
    </source>
</evidence>
<dbReference type="InterPro" id="IPR044861">
    <property type="entry name" value="IPNS-like_FE2OG_OXY"/>
</dbReference>
<organism evidence="2">
    <name type="scientific">freshwater metagenome</name>
    <dbReference type="NCBI Taxonomy" id="449393"/>
    <lineage>
        <taxon>unclassified sequences</taxon>
        <taxon>metagenomes</taxon>
        <taxon>ecological metagenomes</taxon>
    </lineage>
</organism>
<dbReference type="PANTHER" id="PTHR47990">
    <property type="entry name" value="2-OXOGLUTARATE (2OG) AND FE(II)-DEPENDENT OXYGENASE SUPERFAMILY PROTEIN-RELATED"/>
    <property type="match status" value="1"/>
</dbReference>
<sequence length="186" mass="20918">MRDSWTARYESMADLAARLLSLMAEALHLPSDHFEPMIDRHTSAMRALNYPGLDDVTAAVHEGQLGASAHTDYGTLTILETDPDQPGLQVESATGWIDVHPRPGDLVVNLGDAMERWTNDRWKSTLHRVTIPRGRRQSIAFFHNANWDAVIECLPTCRDEDRPPRHAPIAAGPHLMQKFRSTVNVY</sequence>
<proteinExistence type="predicted"/>
<name>A0A6J6FB14_9ZZZZ</name>
<dbReference type="InterPro" id="IPR027443">
    <property type="entry name" value="IPNS-like_sf"/>
</dbReference>
<dbReference type="Pfam" id="PF03171">
    <property type="entry name" value="2OG-FeII_Oxy"/>
    <property type="match status" value="1"/>
</dbReference>
<dbReference type="AlphaFoldDB" id="A0A6J6FB14"/>
<dbReference type="PROSITE" id="PS51471">
    <property type="entry name" value="FE2OG_OXY"/>
    <property type="match status" value="1"/>
</dbReference>
<dbReference type="EMBL" id="CAEZTS010000130">
    <property type="protein sequence ID" value="CAB4586082.1"/>
    <property type="molecule type" value="Genomic_DNA"/>
</dbReference>
<evidence type="ECO:0000259" key="1">
    <source>
        <dbReference type="PROSITE" id="PS51471"/>
    </source>
</evidence>
<protein>
    <submittedName>
        <fullName evidence="2">Unannotated protein</fullName>
    </submittedName>
</protein>
<dbReference type="Gene3D" id="2.60.120.330">
    <property type="entry name" value="B-lactam Antibiotic, Isopenicillin N Synthase, Chain"/>
    <property type="match status" value="1"/>
</dbReference>
<feature type="domain" description="Fe2OG dioxygenase" evidence="1">
    <location>
        <begin position="40"/>
        <end position="145"/>
    </location>
</feature>
<accession>A0A6J6FB14</accession>
<dbReference type="InterPro" id="IPR005123">
    <property type="entry name" value="Oxoglu/Fe-dep_dioxygenase_dom"/>
</dbReference>
<dbReference type="InterPro" id="IPR050231">
    <property type="entry name" value="Iron_ascorbate_oxido_reductase"/>
</dbReference>